<evidence type="ECO:0000313" key="1">
    <source>
        <dbReference type="EMBL" id="UUT35193.1"/>
    </source>
</evidence>
<keyword evidence="2" id="KW-1185">Reference proteome</keyword>
<organism evidence="1 2">
    <name type="scientific">Microbacterium elymi</name>
    <dbReference type="NCBI Taxonomy" id="2909587"/>
    <lineage>
        <taxon>Bacteria</taxon>
        <taxon>Bacillati</taxon>
        <taxon>Actinomycetota</taxon>
        <taxon>Actinomycetes</taxon>
        <taxon>Micrococcales</taxon>
        <taxon>Microbacteriaceae</taxon>
        <taxon>Microbacterium</taxon>
    </lineage>
</organism>
<proteinExistence type="predicted"/>
<accession>A0ABY5NJ55</accession>
<evidence type="ECO:0000313" key="2">
    <source>
        <dbReference type="Proteomes" id="UP001054811"/>
    </source>
</evidence>
<sequence length="111" mass="11403">MAAVVADAGDPGPIIANESAAVAHGLPLFHYLPDRVHVICEKGVRVSSTRDVVRHFGPLEASEIVEVDGIRCTSLARTVVDVARTCSTEVAVAAADAALALGRRGGGTMGL</sequence>
<dbReference type="RefSeq" id="WP_259611747.1">
    <property type="nucleotide sequence ID" value="NZ_CP091139.2"/>
</dbReference>
<name>A0ABY5NJ55_9MICO</name>
<reference evidence="1" key="1">
    <citation type="submission" date="2022-01" db="EMBL/GenBank/DDBJ databases">
        <title>Microbacterium eymi and Microbacterium rhizovicinus sp. nov., isolated from the rhizospheric soil of Elymus tsukushiensis, a plant native to the Dokdo Islands, Republic of Korea.</title>
        <authorList>
            <person name="Hwang Y.J."/>
        </authorList>
    </citation>
    <scope>NUCLEOTIDE SEQUENCE</scope>
    <source>
        <strain evidence="1">KUDC0405</strain>
    </source>
</reference>
<dbReference type="Proteomes" id="UP001054811">
    <property type="component" value="Chromosome"/>
</dbReference>
<dbReference type="EMBL" id="CP091139">
    <property type="protein sequence ID" value="UUT35193.1"/>
    <property type="molecule type" value="Genomic_DNA"/>
</dbReference>
<protein>
    <submittedName>
        <fullName evidence="1">Uncharacterized protein</fullName>
    </submittedName>
</protein>
<gene>
    <name evidence="1" type="ORF">L2X98_33740</name>
</gene>